<sequence>MGNDPDDWNSWSEESPIAEPKFKSSWLWTQSLWISIAVVSALLVGILLGRGFSKSQPATYNTN</sequence>
<gene>
    <name evidence="2" type="ORF">BSZ32_15890</name>
</gene>
<comment type="caution">
    <text evidence="2">The sequence shown here is derived from an EMBL/GenBank/DDBJ whole genome shotgun (WGS) entry which is preliminary data.</text>
</comment>
<keyword evidence="1" id="KW-0812">Transmembrane</keyword>
<dbReference type="EMBL" id="MQWA01000001">
    <property type="protein sequence ID" value="PQJ29814.1"/>
    <property type="molecule type" value="Genomic_DNA"/>
</dbReference>
<dbReference type="Proteomes" id="UP000239907">
    <property type="component" value="Unassembled WGS sequence"/>
</dbReference>
<reference evidence="2 3" key="1">
    <citation type="submission" date="2016-12" db="EMBL/GenBank/DDBJ databases">
        <title>Study of bacterial adaptation to deep sea.</title>
        <authorList>
            <person name="Song J."/>
            <person name="Yoshizawa S."/>
            <person name="Kogure K."/>
        </authorList>
    </citation>
    <scope>NUCLEOTIDE SEQUENCE [LARGE SCALE GENOMIC DNA]</scope>
    <source>
        <strain evidence="2 3">SAORIC-165</strain>
    </source>
</reference>
<accession>A0A2S7U5Z4</accession>
<organism evidence="2 3">
    <name type="scientific">Rubritalea profundi</name>
    <dbReference type="NCBI Taxonomy" id="1658618"/>
    <lineage>
        <taxon>Bacteria</taxon>
        <taxon>Pseudomonadati</taxon>
        <taxon>Verrucomicrobiota</taxon>
        <taxon>Verrucomicrobiia</taxon>
        <taxon>Verrucomicrobiales</taxon>
        <taxon>Rubritaleaceae</taxon>
        <taxon>Rubritalea</taxon>
    </lineage>
</organism>
<feature type="transmembrane region" description="Helical" evidence="1">
    <location>
        <begin position="31"/>
        <end position="49"/>
    </location>
</feature>
<dbReference type="AlphaFoldDB" id="A0A2S7U5Z4"/>
<evidence type="ECO:0000256" key="1">
    <source>
        <dbReference type="SAM" id="Phobius"/>
    </source>
</evidence>
<dbReference type="RefSeq" id="WP_105044329.1">
    <property type="nucleotide sequence ID" value="NZ_MQWA01000001.1"/>
</dbReference>
<evidence type="ECO:0000313" key="3">
    <source>
        <dbReference type="Proteomes" id="UP000239907"/>
    </source>
</evidence>
<protein>
    <submittedName>
        <fullName evidence="2">Uncharacterized protein</fullName>
    </submittedName>
</protein>
<name>A0A2S7U5Z4_9BACT</name>
<keyword evidence="1" id="KW-0472">Membrane</keyword>
<keyword evidence="3" id="KW-1185">Reference proteome</keyword>
<keyword evidence="1" id="KW-1133">Transmembrane helix</keyword>
<proteinExistence type="predicted"/>
<evidence type="ECO:0000313" key="2">
    <source>
        <dbReference type="EMBL" id="PQJ29814.1"/>
    </source>
</evidence>